<organism evidence="1 2">
    <name type="scientific">Lasiosphaeria ovina</name>
    <dbReference type="NCBI Taxonomy" id="92902"/>
    <lineage>
        <taxon>Eukaryota</taxon>
        <taxon>Fungi</taxon>
        <taxon>Dikarya</taxon>
        <taxon>Ascomycota</taxon>
        <taxon>Pezizomycotina</taxon>
        <taxon>Sordariomycetes</taxon>
        <taxon>Sordariomycetidae</taxon>
        <taxon>Sordariales</taxon>
        <taxon>Lasiosphaeriaceae</taxon>
        <taxon>Lasiosphaeria</taxon>
    </lineage>
</organism>
<comment type="caution">
    <text evidence="1">The sequence shown here is derived from an EMBL/GenBank/DDBJ whole genome shotgun (WGS) entry which is preliminary data.</text>
</comment>
<reference evidence="1" key="1">
    <citation type="journal article" date="2023" name="Mol. Phylogenet. Evol.">
        <title>Genome-scale phylogeny and comparative genomics of the fungal order Sordariales.</title>
        <authorList>
            <person name="Hensen N."/>
            <person name="Bonometti L."/>
            <person name="Westerberg I."/>
            <person name="Brannstrom I.O."/>
            <person name="Guillou S."/>
            <person name="Cros-Aarteil S."/>
            <person name="Calhoun S."/>
            <person name="Haridas S."/>
            <person name="Kuo A."/>
            <person name="Mondo S."/>
            <person name="Pangilinan J."/>
            <person name="Riley R."/>
            <person name="LaButti K."/>
            <person name="Andreopoulos B."/>
            <person name="Lipzen A."/>
            <person name="Chen C."/>
            <person name="Yan M."/>
            <person name="Daum C."/>
            <person name="Ng V."/>
            <person name="Clum A."/>
            <person name="Steindorff A."/>
            <person name="Ohm R.A."/>
            <person name="Martin F."/>
            <person name="Silar P."/>
            <person name="Natvig D.O."/>
            <person name="Lalanne C."/>
            <person name="Gautier V."/>
            <person name="Ament-Velasquez S.L."/>
            <person name="Kruys A."/>
            <person name="Hutchinson M.I."/>
            <person name="Powell A.J."/>
            <person name="Barry K."/>
            <person name="Miller A.N."/>
            <person name="Grigoriev I.V."/>
            <person name="Debuchy R."/>
            <person name="Gladieux P."/>
            <person name="Hiltunen Thoren M."/>
            <person name="Johannesson H."/>
        </authorList>
    </citation>
    <scope>NUCLEOTIDE SEQUENCE</scope>
    <source>
        <strain evidence="1">CBS 958.72</strain>
    </source>
</reference>
<dbReference type="Proteomes" id="UP001287356">
    <property type="component" value="Unassembled WGS sequence"/>
</dbReference>
<evidence type="ECO:0000313" key="1">
    <source>
        <dbReference type="EMBL" id="KAK3361344.1"/>
    </source>
</evidence>
<accession>A0AAE0MZG4</accession>
<evidence type="ECO:0008006" key="3">
    <source>
        <dbReference type="Google" id="ProtNLM"/>
    </source>
</evidence>
<sequence length="245" mass="26892">MTYRQHTALRANHRGPATGANAIPIVGRVRRALPAATGTNPVISGNNTAAAPSVALIKTGGSYRCPSLPNEVLLGIFKLAQDDTSAGQQPNKTIQSLRLVSRRFCHLSTHLLLPVVDVAIELDSFERLNNISWNPAISRGVHTVRLTAFLLEHGDTALSGHTRYGGLYDKWFDEFQLNISAKRTLGALYSTLPVEIKKAGGSLTSLYIDYGFDGYTIDSDPRWSRLIMPAVKQLKSLRVTFPRPR</sequence>
<reference evidence="1" key="2">
    <citation type="submission" date="2023-06" db="EMBL/GenBank/DDBJ databases">
        <authorList>
            <consortium name="Lawrence Berkeley National Laboratory"/>
            <person name="Haridas S."/>
            <person name="Hensen N."/>
            <person name="Bonometti L."/>
            <person name="Westerberg I."/>
            <person name="Brannstrom I.O."/>
            <person name="Guillou S."/>
            <person name="Cros-Aarteil S."/>
            <person name="Calhoun S."/>
            <person name="Kuo A."/>
            <person name="Mondo S."/>
            <person name="Pangilinan J."/>
            <person name="Riley R."/>
            <person name="Labutti K."/>
            <person name="Andreopoulos B."/>
            <person name="Lipzen A."/>
            <person name="Chen C."/>
            <person name="Yanf M."/>
            <person name="Daum C."/>
            <person name="Ng V."/>
            <person name="Clum A."/>
            <person name="Steindorff A."/>
            <person name="Ohm R."/>
            <person name="Martin F."/>
            <person name="Silar P."/>
            <person name="Natvig D."/>
            <person name="Lalanne C."/>
            <person name="Gautier V."/>
            <person name="Ament-Velasquez S.L."/>
            <person name="Kruys A."/>
            <person name="Hutchinson M.I."/>
            <person name="Powell A.J."/>
            <person name="Barry K."/>
            <person name="Miller A.N."/>
            <person name="Grigoriev I.V."/>
            <person name="Debuchy R."/>
            <person name="Gladieux P."/>
            <person name="Thoren M.H."/>
            <person name="Johannesson H."/>
        </authorList>
    </citation>
    <scope>NUCLEOTIDE SEQUENCE</scope>
    <source>
        <strain evidence="1">CBS 958.72</strain>
    </source>
</reference>
<dbReference type="AlphaFoldDB" id="A0AAE0MZG4"/>
<proteinExistence type="predicted"/>
<keyword evidence="2" id="KW-1185">Reference proteome</keyword>
<protein>
    <recommendedName>
        <fullName evidence="3">F-box domain-containing protein</fullName>
    </recommendedName>
</protein>
<gene>
    <name evidence="1" type="ORF">B0T24DRAFT_599676</name>
</gene>
<dbReference type="EMBL" id="JAULSN010000012">
    <property type="protein sequence ID" value="KAK3361344.1"/>
    <property type="molecule type" value="Genomic_DNA"/>
</dbReference>
<name>A0AAE0MZG4_9PEZI</name>
<evidence type="ECO:0000313" key="2">
    <source>
        <dbReference type="Proteomes" id="UP001287356"/>
    </source>
</evidence>